<name>A0AAX0S4S6_9BACI</name>
<dbReference type="Pfam" id="PF13229">
    <property type="entry name" value="Beta_helix"/>
    <property type="match status" value="1"/>
</dbReference>
<keyword evidence="2" id="KW-1133">Transmembrane helix</keyword>
<feature type="domain" description="Rhamnogalacturonase A/B/Epimerase-like pectate lyase" evidence="3">
    <location>
        <begin position="83"/>
        <end position="140"/>
    </location>
</feature>
<dbReference type="AlphaFoldDB" id="A0AAX0S4S6"/>
<dbReference type="InterPro" id="IPR011050">
    <property type="entry name" value="Pectin_lyase_fold/virulence"/>
</dbReference>
<sequence length="553" mass="61350">MDLVIEGHEIGIFAQIDCSKMTYPEKRNIFQMKKIHRFKQVPKKVPLIIACFVLIVLVIIKGIISLNNNEYSPVSKTVSESVINVKDAGAKGDHRSDDTKPIQKTLDLAKTSSTPIKIVIPKGTYKLTSTLRIYKNTHLVLEEGAELLRSHDNTIMVNGDAGAMYTDYNGHGNITIEGGIWNGNIKNYPDPFNAIGIARGKNITIRNIEVRDVASDHAIDINASEQVVIENSKFLGFKDTTPDHSRFYSEAIQISEHTKLGFSQYGVYDGTPSKNVTIRNSYFGASGTKGTTAWPVGIGNHGSVHNKFSTNIMIQDNTFEGITFVGIRNFKWKDTTIQNNTFLNNNRGIALSNPDGKGESSKTSNGIQTGLPQSGSNTTISNNIFQNTRRENIYGEGWPSPTNVAKIESLIISKNVFNNQLGGNQKPNIYLNWIDGVTISNNRISNAYRGIYLGFASNVTISDNTFENIGTDGLLVDEPDLKYQHKGYTNNIKIRHNTLSEIGRIGLFIQYTKGFSIIENEITTSAENNSFHVDNYSENGEIKDNTIITNIHQ</sequence>
<reference evidence="5 8" key="2">
    <citation type="submission" date="2018-07" db="EMBL/GenBank/DDBJ databases">
        <title>The molecular basis for the intramolecular migration of carboxyl group in the catabolism of para-hydroxybenzoate via gentisate.</title>
        <authorList>
            <person name="Zhao H."/>
            <person name="Xu Y."/>
            <person name="Lin S."/>
            <person name="Spain J.C."/>
            <person name="Zhou N.-Y."/>
        </authorList>
    </citation>
    <scope>NUCLEOTIDE SEQUENCE [LARGE SCALE GENOMIC DNA]</scope>
    <source>
        <strain evidence="5 8">PHB-7a</strain>
    </source>
</reference>
<dbReference type="RefSeq" id="WP_098176078.1">
    <property type="nucleotide sequence ID" value="NZ_CP030926.1"/>
</dbReference>
<dbReference type="InterPro" id="IPR006626">
    <property type="entry name" value="PbH1"/>
</dbReference>
<evidence type="ECO:0000259" key="3">
    <source>
        <dbReference type="Pfam" id="PF12708"/>
    </source>
</evidence>
<dbReference type="EMBL" id="CP030926">
    <property type="protein sequence ID" value="AXN38345.1"/>
    <property type="molecule type" value="Genomic_DNA"/>
</dbReference>
<evidence type="ECO:0000313" key="8">
    <source>
        <dbReference type="Proteomes" id="UP000260457"/>
    </source>
</evidence>
<dbReference type="InterPro" id="IPR012334">
    <property type="entry name" value="Pectin_lyas_fold"/>
</dbReference>
<evidence type="ECO:0000259" key="4">
    <source>
        <dbReference type="Pfam" id="PF13229"/>
    </source>
</evidence>
<keyword evidence="2" id="KW-0472">Membrane</keyword>
<reference evidence="6 7" key="1">
    <citation type="submission" date="2017-09" db="EMBL/GenBank/DDBJ databases">
        <title>Large-scale bioinformatics analysis of Bacillus genomes uncovers conserved roles of natural products in bacterial physiology.</title>
        <authorList>
            <consortium name="Agbiome Team Llc"/>
            <person name="Bleich R.M."/>
            <person name="Kirk G.J."/>
            <person name="Santa Maria K.C."/>
            <person name="Allen S.E."/>
            <person name="Farag S."/>
            <person name="Shank E.A."/>
            <person name="Bowers A."/>
        </authorList>
    </citation>
    <scope>NUCLEOTIDE SEQUENCE [LARGE SCALE GENOMIC DNA]</scope>
    <source>
        <strain evidence="6 7">AFS003229</strain>
    </source>
</reference>
<organism evidence="6 7">
    <name type="scientific">Peribacillus butanolivorans</name>
    <dbReference type="NCBI Taxonomy" id="421767"/>
    <lineage>
        <taxon>Bacteria</taxon>
        <taxon>Bacillati</taxon>
        <taxon>Bacillota</taxon>
        <taxon>Bacilli</taxon>
        <taxon>Bacillales</taxon>
        <taxon>Bacillaceae</taxon>
        <taxon>Peribacillus</taxon>
    </lineage>
</organism>
<dbReference type="Proteomes" id="UP000220106">
    <property type="component" value="Unassembled WGS sequence"/>
</dbReference>
<dbReference type="NCBIfam" id="TIGR03804">
    <property type="entry name" value="para_beta_helix"/>
    <property type="match status" value="1"/>
</dbReference>
<evidence type="ECO:0000313" key="5">
    <source>
        <dbReference type="EMBL" id="AXN38345.1"/>
    </source>
</evidence>
<evidence type="ECO:0008006" key="9">
    <source>
        <dbReference type="Google" id="ProtNLM"/>
    </source>
</evidence>
<gene>
    <name evidence="6" type="ORF">CN689_12330</name>
    <name evidence="5" type="ORF">DTO10_07810</name>
</gene>
<dbReference type="SMART" id="SM00710">
    <property type="entry name" value="PbH1"/>
    <property type="match status" value="9"/>
</dbReference>
<evidence type="ECO:0000256" key="2">
    <source>
        <dbReference type="SAM" id="Phobius"/>
    </source>
</evidence>
<feature type="region of interest" description="Disordered" evidence="1">
    <location>
        <begin position="351"/>
        <end position="380"/>
    </location>
</feature>
<dbReference type="KEGG" id="pbut:DTO10_07810"/>
<dbReference type="InterPro" id="IPR024535">
    <property type="entry name" value="RHGA/B-epi-like_pectate_lyase"/>
</dbReference>
<feature type="compositionally biased region" description="Polar residues" evidence="1">
    <location>
        <begin position="361"/>
        <end position="380"/>
    </location>
</feature>
<feature type="domain" description="Right handed beta helix" evidence="4">
    <location>
        <begin position="375"/>
        <end position="547"/>
    </location>
</feature>
<dbReference type="Proteomes" id="UP000260457">
    <property type="component" value="Chromosome"/>
</dbReference>
<accession>A0AAX0S4S6</accession>
<evidence type="ECO:0000313" key="6">
    <source>
        <dbReference type="EMBL" id="PEJ33308.1"/>
    </source>
</evidence>
<feature type="transmembrane region" description="Helical" evidence="2">
    <location>
        <begin position="45"/>
        <end position="64"/>
    </location>
</feature>
<evidence type="ECO:0000313" key="7">
    <source>
        <dbReference type="Proteomes" id="UP000220106"/>
    </source>
</evidence>
<dbReference type="Pfam" id="PF12708">
    <property type="entry name" value="Pect-lyase_RHGA_epim"/>
    <property type="match status" value="1"/>
</dbReference>
<dbReference type="InterPro" id="IPR022441">
    <property type="entry name" value="Para_beta_helix_rpt-2"/>
</dbReference>
<keyword evidence="8" id="KW-1185">Reference proteome</keyword>
<protein>
    <recommendedName>
        <fullName evidence="9">Right-handed parallel beta-helix repeat-containing protein</fullName>
    </recommendedName>
</protein>
<proteinExistence type="predicted"/>
<dbReference type="InterPro" id="IPR039448">
    <property type="entry name" value="Beta_helix"/>
</dbReference>
<keyword evidence="2" id="KW-0812">Transmembrane</keyword>
<dbReference type="EMBL" id="NUEQ01000019">
    <property type="protein sequence ID" value="PEJ33308.1"/>
    <property type="molecule type" value="Genomic_DNA"/>
</dbReference>
<dbReference type="Gene3D" id="2.160.20.10">
    <property type="entry name" value="Single-stranded right-handed beta-helix, Pectin lyase-like"/>
    <property type="match status" value="2"/>
</dbReference>
<dbReference type="SUPFAM" id="SSF51126">
    <property type="entry name" value="Pectin lyase-like"/>
    <property type="match status" value="2"/>
</dbReference>
<evidence type="ECO:0000256" key="1">
    <source>
        <dbReference type="SAM" id="MobiDB-lite"/>
    </source>
</evidence>